<accession>A0A8J4REE6</accession>
<comment type="caution">
    <text evidence="1">The sequence shown here is derived from an EMBL/GenBank/DDBJ whole genome shotgun (WGS) entry which is preliminary data.</text>
</comment>
<dbReference type="AlphaFoldDB" id="A0A8J4REE6"/>
<reference evidence="1" key="1">
    <citation type="submission" date="2020-03" db="EMBL/GenBank/DDBJ databases">
        <title>Castanea mollissima Vanexum genome sequencing.</title>
        <authorList>
            <person name="Staton M."/>
        </authorList>
    </citation>
    <scope>NUCLEOTIDE SEQUENCE</scope>
    <source>
        <tissue evidence="1">Leaf</tissue>
    </source>
</reference>
<dbReference type="Proteomes" id="UP000737018">
    <property type="component" value="Unassembled WGS sequence"/>
</dbReference>
<keyword evidence="2" id="KW-1185">Reference proteome</keyword>
<organism evidence="1 2">
    <name type="scientific">Castanea mollissima</name>
    <name type="common">Chinese chestnut</name>
    <dbReference type="NCBI Taxonomy" id="60419"/>
    <lineage>
        <taxon>Eukaryota</taxon>
        <taxon>Viridiplantae</taxon>
        <taxon>Streptophyta</taxon>
        <taxon>Embryophyta</taxon>
        <taxon>Tracheophyta</taxon>
        <taxon>Spermatophyta</taxon>
        <taxon>Magnoliopsida</taxon>
        <taxon>eudicotyledons</taxon>
        <taxon>Gunneridae</taxon>
        <taxon>Pentapetalae</taxon>
        <taxon>rosids</taxon>
        <taxon>fabids</taxon>
        <taxon>Fagales</taxon>
        <taxon>Fagaceae</taxon>
        <taxon>Castanea</taxon>
    </lineage>
</organism>
<dbReference type="EMBL" id="JRKL02000402">
    <property type="protein sequence ID" value="KAF3971721.1"/>
    <property type="molecule type" value="Genomic_DNA"/>
</dbReference>
<dbReference type="OrthoDB" id="10489705at2759"/>
<sequence length="72" mass="8088">MTLYSLTRIKPSEFPNTLYLILPPSLPHTPAARTPTAAGSVIWRFGFREVEKGDFGLRSFLSPNLQNLQPET</sequence>
<evidence type="ECO:0000313" key="2">
    <source>
        <dbReference type="Proteomes" id="UP000737018"/>
    </source>
</evidence>
<protein>
    <submittedName>
        <fullName evidence="1">Uncharacterized protein</fullName>
    </submittedName>
</protein>
<evidence type="ECO:0000313" key="1">
    <source>
        <dbReference type="EMBL" id="KAF3971721.1"/>
    </source>
</evidence>
<gene>
    <name evidence="1" type="ORF">CMV_004712</name>
</gene>
<proteinExistence type="predicted"/>
<name>A0A8J4REE6_9ROSI</name>